<proteinExistence type="predicted"/>
<name>A0ABW0BDB6_9ACTN</name>
<evidence type="ECO:0000256" key="1">
    <source>
        <dbReference type="SAM" id="MobiDB-lite"/>
    </source>
</evidence>
<accession>A0ABW0BDB6</accession>
<comment type="caution">
    <text evidence="3">The sequence shown here is derived from an EMBL/GenBank/DDBJ whole genome shotgun (WGS) entry which is preliminary data.</text>
</comment>
<feature type="region of interest" description="Disordered" evidence="1">
    <location>
        <begin position="41"/>
        <end position="60"/>
    </location>
</feature>
<evidence type="ECO:0000313" key="3">
    <source>
        <dbReference type="EMBL" id="MFC5175314.1"/>
    </source>
</evidence>
<feature type="domain" description="eCIS core" evidence="2">
    <location>
        <begin position="133"/>
        <end position="210"/>
    </location>
</feature>
<feature type="region of interest" description="Disordered" evidence="1">
    <location>
        <begin position="394"/>
        <end position="425"/>
    </location>
</feature>
<reference evidence="4" key="1">
    <citation type="journal article" date="2019" name="Int. J. Syst. Evol. Microbiol.">
        <title>The Global Catalogue of Microorganisms (GCM) 10K type strain sequencing project: providing services to taxonomists for standard genome sequencing and annotation.</title>
        <authorList>
            <consortium name="The Broad Institute Genomics Platform"/>
            <consortium name="The Broad Institute Genome Sequencing Center for Infectious Disease"/>
            <person name="Wu L."/>
            <person name="Ma J."/>
        </authorList>
    </citation>
    <scope>NUCLEOTIDE SEQUENCE [LARGE SCALE GENOMIC DNA]</scope>
    <source>
        <strain evidence="4">DFY41</strain>
    </source>
</reference>
<evidence type="ECO:0000313" key="4">
    <source>
        <dbReference type="Proteomes" id="UP001596087"/>
    </source>
</evidence>
<dbReference type="InterPro" id="IPR025295">
    <property type="entry name" value="eCIS_core_dom"/>
</dbReference>
<dbReference type="Proteomes" id="UP001596087">
    <property type="component" value="Unassembled WGS sequence"/>
</dbReference>
<gene>
    <name evidence="3" type="ORF">ACFPGP_01440</name>
</gene>
<evidence type="ECO:0000259" key="2">
    <source>
        <dbReference type="Pfam" id="PF13699"/>
    </source>
</evidence>
<keyword evidence="4" id="KW-1185">Reference proteome</keyword>
<organism evidence="3 4">
    <name type="scientific">Nocardioides taihuensis</name>
    <dbReference type="NCBI Taxonomy" id="1835606"/>
    <lineage>
        <taxon>Bacteria</taxon>
        <taxon>Bacillati</taxon>
        <taxon>Actinomycetota</taxon>
        <taxon>Actinomycetes</taxon>
        <taxon>Propionibacteriales</taxon>
        <taxon>Nocardioidaceae</taxon>
        <taxon>Nocardioides</taxon>
    </lineage>
</organism>
<dbReference type="EMBL" id="JBHSKD010000002">
    <property type="protein sequence ID" value="MFC5175314.1"/>
    <property type="molecule type" value="Genomic_DNA"/>
</dbReference>
<dbReference type="SUPFAM" id="SSF47090">
    <property type="entry name" value="PGBD-like"/>
    <property type="match status" value="1"/>
</dbReference>
<protein>
    <submittedName>
        <fullName evidence="3">DUF4157 domain-containing protein</fullName>
    </submittedName>
</protein>
<dbReference type="Pfam" id="PF13699">
    <property type="entry name" value="eCIS_core"/>
    <property type="match status" value="1"/>
</dbReference>
<sequence length="493" mass="53532">MRTTTSAPTTEVAATTVWRCGGRQCGAGECAHEEDELHRHASGSAAVGPATLRVSSPDDPAEVEADRIADQLMRDVDVATPAARPGHQVQRKGAADFSAYDVDEEVKRSATDPGVAAREVDERVRSVRGGGRPLEQEVRTFMEQRFGHDFGSVRVHTDVRAAEAAQAVHAHAFTLGKDIAFAAGQWRPSTHEGRRLLAHELTHVVQQTGTSPTPQPAGTVQRDLATELPEGPVEDQADLSEAQIRSAIAFNRARYDEANTRLIQNLLGGEVTGTWTRGNIVAIAATQEQYGLTADGKVGSDTFRFLNDEQTLEGMDTTDANCLTAFNVSVAPVNFVGTNPASIEGHFRTSSEFSSRCTCSDFQYRQFIRGHARHIRGGVTTDISNAFANVPGGRLPANFREDGDTTDNPVNYGHRNNRADASPEDHYIDDANANDQANGCRYRNEDFPGLTGITPVTGDVFDLNMSFRGEIQRNGTAVETKHWTAINGRFTMP</sequence>
<dbReference type="RefSeq" id="WP_378585878.1">
    <property type="nucleotide sequence ID" value="NZ_JBHSKD010000002.1"/>
</dbReference>
<dbReference type="InterPro" id="IPR036365">
    <property type="entry name" value="PGBD-like_sf"/>
</dbReference>